<dbReference type="Proteomes" id="UP001186974">
    <property type="component" value="Unassembled WGS sequence"/>
</dbReference>
<accession>A0ACC3DTH7</accession>
<proteinExistence type="predicted"/>
<sequence>MSVPARKVLPMSDNLKQHWNVQDDRHNDMLYATAPTPRELRMASGLSRLLLHLHLHKPDKFVEIREISTPISLHTPQHRYPKSGSRESHYMYRPPRCSETHVYADTASSIASSVVLDADDDDGGGGGGGKSAGGRKASFLLGYMALLMALAVAAPVRGQSLCKEERKKKKKEEEKKKKKKQEEHDDAPRKGKVVGFAAYEDAVVEGKWEGE</sequence>
<comment type="caution">
    <text evidence="1">The sequence shown here is derived from an EMBL/GenBank/DDBJ whole genome shotgun (WGS) entry which is preliminary data.</text>
</comment>
<reference evidence="1" key="1">
    <citation type="submission" date="2024-09" db="EMBL/GenBank/DDBJ databases">
        <title>Black Yeasts Isolated from many extreme environments.</title>
        <authorList>
            <person name="Coleine C."/>
            <person name="Stajich J.E."/>
            <person name="Selbmann L."/>
        </authorList>
    </citation>
    <scope>NUCLEOTIDE SEQUENCE</scope>
    <source>
        <strain evidence="1">CCFEE 5737</strain>
    </source>
</reference>
<keyword evidence="2" id="KW-1185">Reference proteome</keyword>
<name>A0ACC3DTH7_9PEZI</name>
<gene>
    <name evidence="1" type="ORF">LTS18_003759</name>
</gene>
<organism evidence="1 2">
    <name type="scientific">Coniosporium uncinatum</name>
    <dbReference type="NCBI Taxonomy" id="93489"/>
    <lineage>
        <taxon>Eukaryota</taxon>
        <taxon>Fungi</taxon>
        <taxon>Dikarya</taxon>
        <taxon>Ascomycota</taxon>
        <taxon>Pezizomycotina</taxon>
        <taxon>Dothideomycetes</taxon>
        <taxon>Dothideomycetes incertae sedis</taxon>
        <taxon>Coniosporium</taxon>
    </lineage>
</organism>
<evidence type="ECO:0000313" key="2">
    <source>
        <dbReference type="Proteomes" id="UP001186974"/>
    </source>
</evidence>
<dbReference type="EMBL" id="JAWDJW010000889">
    <property type="protein sequence ID" value="KAK3079844.1"/>
    <property type="molecule type" value="Genomic_DNA"/>
</dbReference>
<protein>
    <submittedName>
        <fullName evidence="1">Uncharacterized protein</fullName>
    </submittedName>
</protein>
<evidence type="ECO:0000313" key="1">
    <source>
        <dbReference type="EMBL" id="KAK3079844.1"/>
    </source>
</evidence>